<evidence type="ECO:0000313" key="2">
    <source>
        <dbReference type="Proteomes" id="UP000694843"/>
    </source>
</evidence>
<dbReference type="Proteomes" id="UP000694843">
    <property type="component" value="Unplaced"/>
</dbReference>
<dbReference type="GeneID" id="108681160"/>
<gene>
    <name evidence="3" type="primary">LOC108681160</name>
</gene>
<evidence type="ECO:0000313" key="3">
    <source>
        <dbReference type="RefSeq" id="XP_018025647.1"/>
    </source>
</evidence>
<keyword evidence="2" id="KW-1185">Reference proteome</keyword>
<reference evidence="3" key="1">
    <citation type="submission" date="2025-08" db="UniProtKB">
        <authorList>
            <consortium name="RefSeq"/>
        </authorList>
    </citation>
    <scope>IDENTIFICATION</scope>
</reference>
<feature type="signal peptide" evidence="1">
    <location>
        <begin position="1"/>
        <end position="17"/>
    </location>
</feature>
<feature type="chain" id="PRO_5034630019" evidence="1">
    <location>
        <begin position="18"/>
        <end position="148"/>
    </location>
</feature>
<evidence type="ECO:0000256" key="1">
    <source>
        <dbReference type="SAM" id="SignalP"/>
    </source>
</evidence>
<accession>A0A8B7PJJ5</accession>
<sequence length="148" mass="16387">MARTIVILFAVGVAASAQSNNDCVYALGKSLSLMPVKDCYAKNAGYYKTFSTKPECKNMDIYPGTYQAANCDGWIRNICLCIAKNSGLLTSAFTFDTDVFNSQVLKGKCNGNSLYQTAYNRCYAEAMQRFNFMRLVACLRYAVLQIPA</sequence>
<organism evidence="2 3">
    <name type="scientific">Hyalella azteca</name>
    <name type="common">Amphipod</name>
    <dbReference type="NCBI Taxonomy" id="294128"/>
    <lineage>
        <taxon>Eukaryota</taxon>
        <taxon>Metazoa</taxon>
        <taxon>Ecdysozoa</taxon>
        <taxon>Arthropoda</taxon>
        <taxon>Crustacea</taxon>
        <taxon>Multicrustacea</taxon>
        <taxon>Malacostraca</taxon>
        <taxon>Eumalacostraca</taxon>
        <taxon>Peracarida</taxon>
        <taxon>Amphipoda</taxon>
        <taxon>Senticaudata</taxon>
        <taxon>Talitrida</taxon>
        <taxon>Talitroidea</taxon>
        <taxon>Hyalellidae</taxon>
        <taxon>Hyalella</taxon>
    </lineage>
</organism>
<dbReference type="AlphaFoldDB" id="A0A8B7PJJ5"/>
<proteinExistence type="predicted"/>
<name>A0A8B7PJJ5_HYAAZ</name>
<keyword evidence="1" id="KW-0732">Signal</keyword>
<protein>
    <submittedName>
        <fullName evidence="3">Uncharacterized protein LOC108681160</fullName>
    </submittedName>
</protein>
<dbReference type="KEGG" id="hazt:108681160"/>
<dbReference type="RefSeq" id="XP_018025647.1">
    <property type="nucleotide sequence ID" value="XM_018170158.1"/>
</dbReference>